<accession>A0A4V2FQK0</accession>
<name>A0A4V2FQK0_PSEST</name>
<sequence>MVEQVAVRPGTTEQGMEALRGDPYVRLLTTHLDDPSLFTGSPEDTRARQRELLVPFLDFFLRHDTARGHHRGLFARKGLLDDAGGVRADVGLPDLAALRIHSDDLRSDGQRRRLVPGAAADGPGTRVYGSSGTTRNTDGPVTILRSALTSELSVRTIAGSIEWLLGGPGRAAGADMVIQAAPEMVPVMAMPGTVPAGFALVGASVFFGARLGDGPPGASPWTRIEPDVEEVRRFLLAPGAPKIFLATPSGLATLASQPELVRAISPTGEDFLDLGEGGMLLTGGGLKGLRGFASVLDLLRTARTVFRARRDGELVAPPVGDMLGLTESTSVFPGRPGDPEDADTWVKCPHPLTYVGPLESPSRLRVVPDDEFGPERLLFFTDLACVDYLEAVVSGDLVERVPRPDWPQHGIVHRRRADAAEGFQVREGCGG</sequence>
<protein>
    <recommendedName>
        <fullName evidence="4">Phenylacetate-coenzyme A ligase PaaK-like adenylate-forming protein</fullName>
    </recommendedName>
</protein>
<dbReference type="EMBL" id="SHKL01000001">
    <property type="protein sequence ID" value="RZT85010.1"/>
    <property type="molecule type" value="Genomic_DNA"/>
</dbReference>
<feature type="region of interest" description="Disordered" evidence="1">
    <location>
        <begin position="115"/>
        <end position="136"/>
    </location>
</feature>
<dbReference type="Proteomes" id="UP000291591">
    <property type="component" value="Unassembled WGS sequence"/>
</dbReference>
<organism evidence="2 3">
    <name type="scientific">Pseudonocardia sediminis</name>
    <dbReference type="NCBI Taxonomy" id="1397368"/>
    <lineage>
        <taxon>Bacteria</taxon>
        <taxon>Bacillati</taxon>
        <taxon>Actinomycetota</taxon>
        <taxon>Actinomycetes</taxon>
        <taxon>Pseudonocardiales</taxon>
        <taxon>Pseudonocardiaceae</taxon>
        <taxon>Pseudonocardia</taxon>
    </lineage>
</organism>
<reference evidence="2 3" key="1">
    <citation type="submission" date="2019-02" db="EMBL/GenBank/DDBJ databases">
        <title>Sequencing the genomes of 1000 actinobacteria strains.</title>
        <authorList>
            <person name="Klenk H.-P."/>
        </authorList>
    </citation>
    <scope>NUCLEOTIDE SEQUENCE [LARGE SCALE GENOMIC DNA]</scope>
    <source>
        <strain evidence="2 3">DSM 45779</strain>
    </source>
</reference>
<evidence type="ECO:0008006" key="4">
    <source>
        <dbReference type="Google" id="ProtNLM"/>
    </source>
</evidence>
<proteinExistence type="predicted"/>
<evidence type="ECO:0000313" key="2">
    <source>
        <dbReference type="EMBL" id="RZT85010.1"/>
    </source>
</evidence>
<gene>
    <name evidence="2" type="ORF">EV383_1872</name>
</gene>
<dbReference type="AlphaFoldDB" id="A0A4V2FQK0"/>
<dbReference type="RefSeq" id="WP_165438172.1">
    <property type="nucleotide sequence ID" value="NZ_SHKL01000001.1"/>
</dbReference>
<evidence type="ECO:0000256" key="1">
    <source>
        <dbReference type="SAM" id="MobiDB-lite"/>
    </source>
</evidence>
<comment type="caution">
    <text evidence="2">The sequence shown here is derived from an EMBL/GenBank/DDBJ whole genome shotgun (WGS) entry which is preliminary data.</text>
</comment>
<keyword evidence="3" id="KW-1185">Reference proteome</keyword>
<evidence type="ECO:0000313" key="3">
    <source>
        <dbReference type="Proteomes" id="UP000291591"/>
    </source>
</evidence>